<comment type="function">
    <text evidence="6">Phosphodiesterase responsible for the U6 snRNA 3' end processing. Acts as an exoribonuclease (RNase) responsible for trimming the poly(U) tract of the last nucleotides in the pre-U6 snRNA molecule, leading to the formation of mature U6 snRNA.</text>
</comment>
<protein>
    <recommendedName>
        <fullName evidence="6">U6 snRNA phosphodiesterase</fullName>
        <ecNumber evidence="6">3.1.4.-</ecNumber>
    </recommendedName>
</protein>
<feature type="active site" description="Proton donor/acceptor" evidence="6">
    <location>
        <position position="97"/>
    </location>
</feature>
<dbReference type="GO" id="GO:0005634">
    <property type="term" value="C:nucleus"/>
    <property type="evidence" value="ECO:0007669"/>
    <property type="project" value="UniProtKB-SubCell"/>
</dbReference>
<dbReference type="AlphaFoldDB" id="A0A4Z2CVW8"/>
<evidence type="ECO:0000256" key="3">
    <source>
        <dbReference type="ARBA" id="ARBA00023239"/>
    </source>
</evidence>
<evidence type="ECO:0000256" key="7">
    <source>
        <dbReference type="SAM" id="MobiDB-lite"/>
    </source>
</evidence>
<comment type="subcellular location">
    <subcellularLocation>
        <location evidence="6">Nucleus</location>
    </subcellularLocation>
</comment>
<comment type="catalytic activity">
    <reaction evidence="5">
        <text>a 3'-end uridylyl-uridine-RNA = a 3'-end 2',3'-cyclophospho-uridine-RNA + uridine</text>
        <dbReference type="Rhea" id="RHEA:46052"/>
        <dbReference type="Rhea" id="RHEA-COMP:17384"/>
        <dbReference type="Rhea" id="RHEA-COMP:17385"/>
        <dbReference type="ChEBI" id="CHEBI:16704"/>
        <dbReference type="ChEBI" id="CHEBI:85643"/>
        <dbReference type="ChEBI" id="CHEBI:85644"/>
    </reaction>
    <physiologicalReaction direction="left-to-right" evidence="5">
        <dbReference type="Rhea" id="RHEA:46053"/>
    </physiologicalReaction>
</comment>
<keyword evidence="9" id="KW-1185">Reference proteome</keyword>
<dbReference type="EMBL" id="SKCS01000411">
    <property type="protein sequence ID" value="TNN08284.1"/>
    <property type="molecule type" value="Genomic_DNA"/>
</dbReference>
<dbReference type="GO" id="GO:1990838">
    <property type="term" value="F:poly(U)-specific exoribonuclease activity, producing 3' uridine cyclic phosphate ends"/>
    <property type="evidence" value="ECO:0007669"/>
    <property type="project" value="UniProtKB-UniRule"/>
</dbReference>
<keyword evidence="3" id="KW-0456">Lyase</keyword>
<dbReference type="PANTHER" id="PTHR13522">
    <property type="entry name" value="U6 SNRNA PHOSPHODIESTERASE 1"/>
    <property type="match status" value="1"/>
</dbReference>
<evidence type="ECO:0000256" key="4">
    <source>
        <dbReference type="ARBA" id="ARBA00023242"/>
    </source>
</evidence>
<dbReference type="Pfam" id="PF09749">
    <property type="entry name" value="HVSL"/>
    <property type="match status" value="1"/>
</dbReference>
<name>A0A4Z2CVW8_SCHJA</name>
<evidence type="ECO:0000256" key="5">
    <source>
        <dbReference type="ARBA" id="ARBA00029300"/>
    </source>
</evidence>
<dbReference type="GO" id="GO:0016829">
    <property type="term" value="F:lyase activity"/>
    <property type="evidence" value="ECO:0007669"/>
    <property type="project" value="UniProtKB-KW"/>
</dbReference>
<evidence type="ECO:0000313" key="8">
    <source>
        <dbReference type="EMBL" id="TNN08284.1"/>
    </source>
</evidence>
<organism evidence="8 9">
    <name type="scientific">Schistosoma japonicum</name>
    <name type="common">Blood fluke</name>
    <dbReference type="NCBI Taxonomy" id="6182"/>
    <lineage>
        <taxon>Eukaryota</taxon>
        <taxon>Metazoa</taxon>
        <taxon>Spiralia</taxon>
        <taxon>Lophotrochozoa</taxon>
        <taxon>Platyhelminthes</taxon>
        <taxon>Trematoda</taxon>
        <taxon>Digenea</taxon>
        <taxon>Strigeidida</taxon>
        <taxon>Schistosomatoidea</taxon>
        <taxon>Schistosomatidae</taxon>
        <taxon>Schistosoma</taxon>
    </lineage>
</organism>
<feature type="active site" description="Proton donor/acceptor" evidence="6">
    <location>
        <position position="186"/>
    </location>
</feature>
<evidence type="ECO:0000256" key="6">
    <source>
        <dbReference type="HAMAP-Rule" id="MF_03040"/>
    </source>
</evidence>
<comment type="caution">
    <text evidence="8">The sequence shown here is derived from an EMBL/GenBank/DDBJ whole genome shotgun (WGS) entry which is preliminary data.</text>
</comment>
<dbReference type="HAMAP" id="MF_03040">
    <property type="entry name" value="USB1"/>
    <property type="match status" value="1"/>
</dbReference>
<dbReference type="Proteomes" id="UP000311919">
    <property type="component" value="Unassembled WGS sequence"/>
</dbReference>
<dbReference type="PANTHER" id="PTHR13522:SF3">
    <property type="entry name" value="U6 SNRNA PHOSPHODIESTERASE 1"/>
    <property type="match status" value="1"/>
</dbReference>
<feature type="region of interest" description="Disordered" evidence="7">
    <location>
        <begin position="1"/>
        <end position="22"/>
    </location>
</feature>
<dbReference type="InterPro" id="IPR009097">
    <property type="entry name" value="Cyclic_Pdiesterase"/>
</dbReference>
<sequence length="242" mass="27867">MSLVEYSSSDEEKSEKLELPPGLQGLSSDCFRFSVREEDPSRHNYRSRTFPHEPGSWATSIYIACPHFYSRIQEAIKSPIIQLNPIMNDCCAVNFLHISLSKTWPIYFHWIENLACNLRSAVSSIEKFCIAFDNVEVFVNEENTRSFFTLITSEESRVALTPLLSSVDSCVTAFRGPAYYKNPKFHMSFLWFNGDVHKKYSKEIIDDFMGELRIALFAETKQLYHEVTDIQENSGTTNKTLI</sequence>
<dbReference type="EC" id="3.1.4.-" evidence="6"/>
<dbReference type="InterPro" id="IPR027521">
    <property type="entry name" value="Usb1"/>
</dbReference>
<evidence type="ECO:0000256" key="2">
    <source>
        <dbReference type="ARBA" id="ARBA00022801"/>
    </source>
</evidence>
<evidence type="ECO:0000313" key="9">
    <source>
        <dbReference type="Proteomes" id="UP000311919"/>
    </source>
</evidence>
<dbReference type="Gene3D" id="3.90.1140.10">
    <property type="entry name" value="Cyclic phosphodiesterase"/>
    <property type="match status" value="1"/>
</dbReference>
<keyword evidence="2 6" id="KW-0378">Hydrolase</keyword>
<evidence type="ECO:0000256" key="1">
    <source>
        <dbReference type="ARBA" id="ARBA00022722"/>
    </source>
</evidence>
<dbReference type="STRING" id="6182.A0A4Z2CVW8"/>
<accession>A0A4Z2CVW8</accession>
<dbReference type="SUPFAM" id="SSF55144">
    <property type="entry name" value="LigT-like"/>
    <property type="match status" value="1"/>
</dbReference>
<reference evidence="8 9" key="1">
    <citation type="submission" date="2019-03" db="EMBL/GenBank/DDBJ databases">
        <title>An improved genome assembly of the fluke Schistosoma japonicum.</title>
        <authorList>
            <person name="Hu W."/>
            <person name="Luo F."/>
            <person name="Yin M."/>
            <person name="Mo X."/>
            <person name="Sun C."/>
            <person name="Wu Q."/>
            <person name="Zhu B."/>
            <person name="Xiang M."/>
            <person name="Wang J."/>
            <person name="Wang Y."/>
            <person name="Zhang T."/>
            <person name="Xu B."/>
            <person name="Zheng H."/>
            <person name="Feng Z."/>
        </authorList>
    </citation>
    <scope>NUCLEOTIDE SEQUENCE [LARGE SCALE GENOMIC DNA]</scope>
    <source>
        <strain evidence="8">HuSjv2</strain>
        <tissue evidence="8">Worms</tissue>
    </source>
</reference>
<keyword evidence="1 6" id="KW-0540">Nuclease</keyword>
<comment type="similarity">
    <text evidence="6">Belongs to the 2H phosphoesterase superfamily. USB1 family.</text>
</comment>
<dbReference type="OrthoDB" id="49151at2759"/>
<keyword evidence="4 6" id="KW-0539">Nucleus</keyword>
<dbReference type="GO" id="GO:0034477">
    <property type="term" value="P:U6 snRNA 3'-end processing"/>
    <property type="evidence" value="ECO:0007669"/>
    <property type="project" value="UniProtKB-UniRule"/>
</dbReference>
<proteinExistence type="inferred from homology"/>
<gene>
    <name evidence="8" type="ORF">EWB00_007162</name>
</gene>